<evidence type="ECO:0000313" key="3">
    <source>
        <dbReference type="Proteomes" id="UP000267096"/>
    </source>
</evidence>
<name>A0A0M3KJC6_ANISI</name>
<protein>
    <submittedName>
        <fullName evidence="4">Chitin-binding type-2 domain-containing protein</fullName>
    </submittedName>
</protein>
<dbReference type="AlphaFoldDB" id="A0A0M3KJC6"/>
<reference evidence="4" key="1">
    <citation type="submission" date="2017-02" db="UniProtKB">
        <authorList>
            <consortium name="WormBaseParasite"/>
        </authorList>
    </citation>
    <scope>IDENTIFICATION</scope>
</reference>
<accession>A0A0M3KJC6</accession>
<evidence type="ECO:0000313" key="2">
    <source>
        <dbReference type="EMBL" id="VDK77186.1"/>
    </source>
</evidence>
<dbReference type="EMBL" id="UYRR01039701">
    <property type="protein sequence ID" value="VDK77186.1"/>
    <property type="molecule type" value="Genomic_DNA"/>
</dbReference>
<proteinExistence type="predicted"/>
<dbReference type="Proteomes" id="UP000267096">
    <property type="component" value="Unassembled WGS sequence"/>
</dbReference>
<gene>
    <name evidence="2" type="ORF">ASIM_LOCUS20475</name>
</gene>
<reference evidence="2 3" key="2">
    <citation type="submission" date="2018-11" db="EMBL/GenBank/DDBJ databases">
        <authorList>
            <consortium name="Pathogen Informatics"/>
        </authorList>
    </citation>
    <scope>NUCLEOTIDE SEQUENCE [LARGE SCALE GENOMIC DNA]</scope>
</reference>
<dbReference type="WBParaSite" id="ASIM_0002109901-mRNA-1">
    <property type="protein sequence ID" value="ASIM_0002109901-mRNA-1"/>
    <property type="gene ID" value="ASIM_0002109901"/>
</dbReference>
<keyword evidence="3" id="KW-1185">Reference proteome</keyword>
<evidence type="ECO:0000313" key="4">
    <source>
        <dbReference type="WBParaSite" id="ASIM_0002109901-mRNA-1"/>
    </source>
</evidence>
<organism evidence="4">
    <name type="scientific">Anisakis simplex</name>
    <name type="common">Herring worm</name>
    <dbReference type="NCBI Taxonomy" id="6269"/>
    <lineage>
        <taxon>Eukaryota</taxon>
        <taxon>Metazoa</taxon>
        <taxon>Ecdysozoa</taxon>
        <taxon>Nematoda</taxon>
        <taxon>Chromadorea</taxon>
        <taxon>Rhabditida</taxon>
        <taxon>Spirurina</taxon>
        <taxon>Ascaridomorpha</taxon>
        <taxon>Ascaridoidea</taxon>
        <taxon>Anisakidae</taxon>
        <taxon>Anisakis</taxon>
        <taxon>Anisakis simplex complex</taxon>
    </lineage>
</organism>
<sequence>MIFEPAKFLDYSVDGCERCSPSNKWLFCDSTQMHCVSKVVINGNCSSFEGVFNVCHESVCINGTCSNTSASAPAPTNNSSDIITTDDNSSAMTNAQNETIAYENDNSTDVLSELISGKTEEFEFVSFAPIANISDQVDTVPSLPTHNALPESNTNVQQLHATRSANHSSADTATPEDNLNSPIIFKQIHPNHLLNRSTETNFKKNAVTVSSSVVHSSSSTTTPIPSPPTTVQIPTALSSPTTTLSLETMPSSSTTPPASLIPDLEVVQLKGNETVTAAITSATTLSQPFTETFESTNSNITHTSTPQPTTTANVVLVDDNEQIFANNQSLFTFEKNITCDDDDNQYVPAAHDL</sequence>
<evidence type="ECO:0000256" key="1">
    <source>
        <dbReference type="SAM" id="MobiDB-lite"/>
    </source>
</evidence>
<feature type="region of interest" description="Disordered" evidence="1">
    <location>
        <begin position="214"/>
        <end position="236"/>
    </location>
</feature>